<dbReference type="CDD" id="cd06257">
    <property type="entry name" value="DnaJ"/>
    <property type="match status" value="1"/>
</dbReference>
<organism evidence="2 3">
    <name type="scientific">Candidula unifasciata</name>
    <dbReference type="NCBI Taxonomy" id="100452"/>
    <lineage>
        <taxon>Eukaryota</taxon>
        <taxon>Metazoa</taxon>
        <taxon>Spiralia</taxon>
        <taxon>Lophotrochozoa</taxon>
        <taxon>Mollusca</taxon>
        <taxon>Gastropoda</taxon>
        <taxon>Heterobranchia</taxon>
        <taxon>Euthyneura</taxon>
        <taxon>Panpulmonata</taxon>
        <taxon>Eupulmonata</taxon>
        <taxon>Stylommatophora</taxon>
        <taxon>Helicina</taxon>
        <taxon>Helicoidea</taxon>
        <taxon>Geomitridae</taxon>
        <taxon>Candidula</taxon>
    </lineage>
</organism>
<dbReference type="SUPFAM" id="SSF46565">
    <property type="entry name" value="Chaperone J-domain"/>
    <property type="match status" value="1"/>
</dbReference>
<dbReference type="PANTHER" id="PTHR39158:SF1">
    <property type="entry name" value="DNAJ HOMOLOG SUBFAMILY C MEMBER 28"/>
    <property type="match status" value="1"/>
</dbReference>
<dbReference type="SMART" id="SM00271">
    <property type="entry name" value="DnaJ"/>
    <property type="match status" value="1"/>
</dbReference>
<protein>
    <recommendedName>
        <fullName evidence="1">J domain-containing protein</fullName>
    </recommendedName>
</protein>
<evidence type="ECO:0000313" key="2">
    <source>
        <dbReference type="EMBL" id="CAG5120094.1"/>
    </source>
</evidence>
<dbReference type="InterPro" id="IPR036869">
    <property type="entry name" value="J_dom_sf"/>
</dbReference>
<dbReference type="AlphaFoldDB" id="A0A8S3YSM8"/>
<evidence type="ECO:0000259" key="1">
    <source>
        <dbReference type="PROSITE" id="PS50076"/>
    </source>
</evidence>
<dbReference type="Pfam" id="PF00226">
    <property type="entry name" value="DnaJ"/>
    <property type="match status" value="1"/>
</dbReference>
<accession>A0A8S3YSM8</accession>
<dbReference type="InterPro" id="IPR001623">
    <property type="entry name" value="DnaJ_domain"/>
</dbReference>
<dbReference type="Pfam" id="PF09350">
    <property type="entry name" value="DJC28_CD"/>
    <property type="match status" value="1"/>
</dbReference>
<feature type="domain" description="J" evidence="1">
    <location>
        <begin position="50"/>
        <end position="124"/>
    </location>
</feature>
<gene>
    <name evidence="2" type="ORF">CUNI_LOCUS5652</name>
</gene>
<proteinExistence type="predicted"/>
<dbReference type="PANTHER" id="PTHR39158">
    <property type="entry name" value="OS08G0560600 PROTEIN"/>
    <property type="match status" value="1"/>
</dbReference>
<dbReference type="PRINTS" id="PR00625">
    <property type="entry name" value="JDOMAIN"/>
</dbReference>
<name>A0A8S3YSM8_9EUPU</name>
<dbReference type="Gene3D" id="1.10.287.110">
    <property type="entry name" value="DnaJ domain"/>
    <property type="match status" value="1"/>
</dbReference>
<evidence type="ECO:0000313" key="3">
    <source>
        <dbReference type="Proteomes" id="UP000678393"/>
    </source>
</evidence>
<keyword evidence="3" id="KW-1185">Reference proteome</keyword>
<comment type="caution">
    <text evidence="2">The sequence shown here is derived from an EMBL/GenBank/DDBJ whole genome shotgun (WGS) entry which is preliminary data.</text>
</comment>
<dbReference type="Proteomes" id="UP000678393">
    <property type="component" value="Unassembled WGS sequence"/>
</dbReference>
<reference evidence="2" key="1">
    <citation type="submission" date="2021-04" db="EMBL/GenBank/DDBJ databases">
        <authorList>
            <consortium name="Molecular Ecology Group"/>
        </authorList>
    </citation>
    <scope>NUCLEOTIDE SEQUENCE</scope>
</reference>
<dbReference type="EMBL" id="CAJHNH020000832">
    <property type="protein sequence ID" value="CAG5120094.1"/>
    <property type="molecule type" value="Genomic_DNA"/>
</dbReference>
<sequence>MYRPAVILRKSLACKGSDHCLEQAFSGSFFHTCQQLSSPVERQPKQTVSESYHLLGVSSECTEDELRTAYLKKAKDYHPDGQMPTSDGNKFIQVQDAYKTAMNHKRGQAILTADEDRKAEDEAMKYKAPQHRRYLTYEGIGFGPPSRREQIYKQYRVAQASESVYEHRLMKHGIAEDALITRDKTEARKIKISNLIDRVVDDLIRESMQRGDFDNLAGSGKPLKNSDYNPFIDLTTHNINKILVNNGFKPEWIMLSKEIRDGIAEARTKLADVREKLGPPPYSQQDQKRLMYHKEKFAQSVQEINKKINKYNFIVPFMEKQMVHYNVESNMQKVLDNPRHYLSTDERGHHLASTTFPLARNDDTKIEWREVWSNIKQVFTLR</sequence>
<dbReference type="InterPro" id="IPR018961">
    <property type="entry name" value="DnaJ_homolog_subfam-C_membr-28"/>
</dbReference>
<dbReference type="PROSITE" id="PS50076">
    <property type="entry name" value="DNAJ_2"/>
    <property type="match status" value="1"/>
</dbReference>
<dbReference type="InterPro" id="IPR052573">
    <property type="entry name" value="DnaJ_C_subfamily_28"/>
</dbReference>
<dbReference type="OrthoDB" id="1922282at2759"/>